<dbReference type="PROSITE" id="PS51421">
    <property type="entry name" value="RAS"/>
    <property type="match status" value="1"/>
</dbReference>
<dbReference type="CDD" id="cd04103">
    <property type="entry name" value="Centaurin_gamma"/>
    <property type="match status" value="1"/>
</dbReference>
<dbReference type="InterPro" id="IPR051282">
    <property type="entry name" value="Arf-GAP_GTPase_ANK_PH"/>
</dbReference>
<evidence type="ECO:0000256" key="3">
    <source>
        <dbReference type="SAM" id="MobiDB-lite"/>
    </source>
</evidence>
<dbReference type="InterPro" id="IPR001806">
    <property type="entry name" value="Small_GTPase"/>
</dbReference>
<dbReference type="PANTHER" id="PTHR45819:SF1">
    <property type="entry name" value="ARF-GAP WITH GTPASE, ANK REPEAT AND PH DOMAIN-CONTAINING PROTEIN 1"/>
    <property type="match status" value="1"/>
</dbReference>
<evidence type="ECO:0000313" key="4">
    <source>
        <dbReference type="Ensembl" id="ENSOABP00000016280.2"/>
    </source>
</evidence>
<accession>A0A668SPX4</accession>
<dbReference type="SMART" id="SM00175">
    <property type="entry name" value="RAB"/>
    <property type="match status" value="1"/>
</dbReference>
<dbReference type="Ensembl" id="ENSOABT00000016780.2">
    <property type="protein sequence ID" value="ENSOABP00000016280.2"/>
    <property type="gene ID" value="ENSOABG00000004142.2"/>
</dbReference>
<dbReference type="FunFam" id="3.40.50.300:FF:000178">
    <property type="entry name" value="Arf-GAP with GTPase, ANK repeat and PH domain-containing protein 1"/>
    <property type="match status" value="1"/>
</dbReference>
<feature type="region of interest" description="Disordered" evidence="3">
    <location>
        <begin position="213"/>
        <end position="279"/>
    </location>
</feature>
<proteinExistence type="predicted"/>
<dbReference type="SMART" id="SM00173">
    <property type="entry name" value="RAS"/>
    <property type="match status" value="1"/>
</dbReference>
<evidence type="ECO:0000313" key="5">
    <source>
        <dbReference type="Proteomes" id="UP000472276"/>
    </source>
</evidence>
<dbReference type="PROSITE" id="PS51419">
    <property type="entry name" value="RAB"/>
    <property type="match status" value="1"/>
</dbReference>
<keyword evidence="2" id="KW-0862">Zinc</keyword>
<dbReference type="GO" id="GO:0005525">
    <property type="term" value="F:GTP binding"/>
    <property type="evidence" value="ECO:0007669"/>
    <property type="project" value="InterPro"/>
</dbReference>
<dbReference type="PRINTS" id="PR00449">
    <property type="entry name" value="RASTRNSFRMNG"/>
</dbReference>
<dbReference type="InterPro" id="IPR027417">
    <property type="entry name" value="P-loop_NTPase"/>
</dbReference>
<keyword evidence="1" id="KW-0547">Nucleotide-binding</keyword>
<keyword evidence="2" id="KW-0479">Metal-binding</keyword>
<dbReference type="GO" id="GO:0003924">
    <property type="term" value="F:GTPase activity"/>
    <property type="evidence" value="ECO:0007669"/>
    <property type="project" value="InterPro"/>
</dbReference>
<keyword evidence="5" id="KW-1185">Reference proteome</keyword>
<dbReference type="Pfam" id="PF00071">
    <property type="entry name" value="Ras"/>
    <property type="match status" value="1"/>
</dbReference>
<feature type="compositionally biased region" description="Basic and acidic residues" evidence="3">
    <location>
        <begin position="268"/>
        <end position="279"/>
    </location>
</feature>
<reference evidence="4" key="2">
    <citation type="submission" date="2025-09" db="UniProtKB">
        <authorList>
            <consortium name="Ensembl"/>
        </authorList>
    </citation>
    <scope>IDENTIFICATION</scope>
</reference>
<reference evidence="4" key="1">
    <citation type="submission" date="2025-08" db="UniProtKB">
        <authorList>
            <consortium name="Ensembl"/>
        </authorList>
    </citation>
    <scope>IDENTIFICATION</scope>
</reference>
<evidence type="ECO:0008006" key="6">
    <source>
        <dbReference type="Google" id="ProtNLM"/>
    </source>
</evidence>
<dbReference type="GO" id="GO:0008270">
    <property type="term" value="F:zinc ion binding"/>
    <property type="evidence" value="ECO:0007669"/>
    <property type="project" value="UniProtKB-KW"/>
</dbReference>
<dbReference type="SUPFAM" id="SSF52540">
    <property type="entry name" value="P-loop containing nucleoside triphosphate hydrolases"/>
    <property type="match status" value="1"/>
</dbReference>
<dbReference type="Proteomes" id="UP000472276">
    <property type="component" value="Unassembled WGS sequence"/>
</dbReference>
<evidence type="ECO:0000256" key="1">
    <source>
        <dbReference type="ARBA" id="ARBA00022741"/>
    </source>
</evidence>
<protein>
    <recommendedName>
        <fullName evidence="6">ArfGAP with GTPase domain, ankyrin repeat and PH domain 1</fullName>
    </recommendedName>
</protein>
<name>A0A668SPX4_OREAU</name>
<dbReference type="GO" id="GO:0005096">
    <property type="term" value="F:GTPase activator activity"/>
    <property type="evidence" value="ECO:0007669"/>
    <property type="project" value="TreeGrafter"/>
</dbReference>
<dbReference type="Gene3D" id="3.40.50.300">
    <property type="entry name" value="P-loop containing nucleotide triphosphate hydrolases"/>
    <property type="match status" value="1"/>
</dbReference>
<keyword evidence="2" id="KW-0863">Zinc-finger</keyword>
<dbReference type="PANTHER" id="PTHR45819">
    <property type="entry name" value="CENTAURIN-GAMMA-1A"/>
    <property type="match status" value="1"/>
</dbReference>
<feature type="compositionally biased region" description="Low complexity" evidence="3">
    <location>
        <begin position="221"/>
        <end position="235"/>
    </location>
</feature>
<dbReference type="AlphaFoldDB" id="A0A668SPX4"/>
<organism evidence="4 5">
    <name type="scientific">Oreochromis aureus</name>
    <name type="common">Israeli tilapia</name>
    <name type="synonym">Chromis aureus</name>
    <dbReference type="NCBI Taxonomy" id="47969"/>
    <lineage>
        <taxon>Eukaryota</taxon>
        <taxon>Metazoa</taxon>
        <taxon>Chordata</taxon>
        <taxon>Craniata</taxon>
        <taxon>Vertebrata</taxon>
        <taxon>Euteleostomi</taxon>
        <taxon>Actinopterygii</taxon>
        <taxon>Neopterygii</taxon>
        <taxon>Teleostei</taxon>
        <taxon>Neoteleostei</taxon>
        <taxon>Acanthomorphata</taxon>
        <taxon>Ovalentaria</taxon>
        <taxon>Cichlomorphae</taxon>
        <taxon>Cichliformes</taxon>
        <taxon>Cichlidae</taxon>
        <taxon>African cichlids</taxon>
        <taxon>Pseudocrenilabrinae</taxon>
        <taxon>Oreochromini</taxon>
        <taxon>Oreochromis</taxon>
    </lineage>
</organism>
<gene>
    <name evidence="4" type="primary">AGAP1</name>
</gene>
<evidence type="ECO:0000256" key="2">
    <source>
        <dbReference type="ARBA" id="ARBA00022771"/>
    </source>
</evidence>
<sequence>DAFVNSQEWTLSRTVPELKVGIVGNLASGKSALVHRYLTGTYVQEESPEGGRFKKEIVVDGQSHLLLIRDEGGPPEAQFALWVDAVIFVFSLEDEISFQTVYHYFSRLANYRNTADLPLVLVGTQDAISSTNPRVIDDTRARKLSNDLKRCTYYETCATYGLNVERVFQDVAQKIVATRKKQQLSIGPCKSLPNSPSHSSVCATQVSAVHISQTSNGGGSLSDYSSSVPSTPSTSQKELRIDVPQTTNTPTPVRKQSKRRSNLFTSRKANEADKDKKGLEARADSIGSGRAIPIKQVRLPVYSARSRSSPLRYVPAATARRAPEVALNLLQTSSPCVEQQRVRRGSPDEQIRQLASSNRGLSSRCRGLVCTLLMNKSHL</sequence>